<proteinExistence type="predicted"/>
<dbReference type="OrthoDB" id="200669at2157"/>
<dbReference type="AlphaFoldDB" id="L9VUC4"/>
<dbReference type="Proteomes" id="UP000011599">
    <property type="component" value="Unassembled WGS sequence"/>
</dbReference>
<evidence type="ECO:0000313" key="3">
    <source>
        <dbReference type="EMBL" id="ELY40784.1"/>
    </source>
</evidence>
<feature type="compositionally biased region" description="Basic and acidic residues" evidence="1">
    <location>
        <begin position="192"/>
        <end position="201"/>
    </location>
</feature>
<dbReference type="EMBL" id="AOHW01000030">
    <property type="protein sequence ID" value="ELY40784.1"/>
    <property type="molecule type" value="Genomic_DNA"/>
</dbReference>
<reference evidence="3 4" key="1">
    <citation type="journal article" date="2014" name="PLoS Genet.">
        <title>Phylogenetically driven sequencing of extremely halophilic archaea reveals strategies for static and dynamic osmo-response.</title>
        <authorList>
            <person name="Becker E.A."/>
            <person name="Seitzer P.M."/>
            <person name="Tritt A."/>
            <person name="Larsen D."/>
            <person name="Krusor M."/>
            <person name="Yao A.I."/>
            <person name="Wu D."/>
            <person name="Madern D."/>
            <person name="Eisen J.A."/>
            <person name="Darling A.E."/>
            <person name="Facciotti M.T."/>
        </authorList>
    </citation>
    <scope>NUCLEOTIDE SEQUENCE [LARGE SCALE GENOMIC DNA]</scope>
    <source>
        <strain evidence="3 4">GA33</strain>
    </source>
</reference>
<dbReference type="PATRIC" id="fig|1114856.3.peg.2242"/>
<keyword evidence="2" id="KW-1133">Transmembrane helix</keyword>
<name>L9VUC4_9EURY</name>
<accession>L9VUC4</accession>
<protein>
    <submittedName>
        <fullName evidence="3">Uncharacterized protein</fullName>
    </submittedName>
</protein>
<evidence type="ECO:0000313" key="4">
    <source>
        <dbReference type="Proteomes" id="UP000011599"/>
    </source>
</evidence>
<organism evidence="3 4">
    <name type="scientific">Natronorubrum tibetense GA33</name>
    <dbReference type="NCBI Taxonomy" id="1114856"/>
    <lineage>
        <taxon>Archaea</taxon>
        <taxon>Methanobacteriati</taxon>
        <taxon>Methanobacteriota</taxon>
        <taxon>Stenosarchaea group</taxon>
        <taxon>Halobacteria</taxon>
        <taxon>Halobacteriales</taxon>
        <taxon>Natrialbaceae</taxon>
        <taxon>Natronorubrum</taxon>
    </lineage>
</organism>
<gene>
    <name evidence="3" type="ORF">C496_10766</name>
</gene>
<evidence type="ECO:0000256" key="2">
    <source>
        <dbReference type="SAM" id="Phobius"/>
    </source>
</evidence>
<feature type="transmembrane region" description="Helical" evidence="2">
    <location>
        <begin position="6"/>
        <end position="25"/>
    </location>
</feature>
<dbReference type="eggNOG" id="arCOG10835">
    <property type="taxonomic scope" value="Archaea"/>
</dbReference>
<dbReference type="RefSeq" id="WP_006089984.1">
    <property type="nucleotide sequence ID" value="NZ_AOHW01000030.1"/>
</dbReference>
<dbReference type="STRING" id="1114856.GCA_000383975_02575"/>
<feature type="region of interest" description="Disordered" evidence="1">
    <location>
        <begin position="181"/>
        <end position="201"/>
    </location>
</feature>
<evidence type="ECO:0000256" key="1">
    <source>
        <dbReference type="SAM" id="MobiDB-lite"/>
    </source>
</evidence>
<keyword evidence="2" id="KW-0472">Membrane</keyword>
<sequence>MPGSLVAVLGVVAALLSGLSIAMVVRHRRRRHARPELANALDDRLADAMGPGTGSHLERSPAVRRIAVVDVDDGSRDEYPGDGDRQAIVPTVRVDFETTDAPGMKLVLEYVADVLEAIQPELEARNERVHRYDIEFTFGPGGLIVSGECRRVSVAPELADRLLEDERYGAFELLRDVERADRDDDSPTVLWDDCRSSADRH</sequence>
<keyword evidence="2" id="KW-0812">Transmembrane</keyword>
<comment type="caution">
    <text evidence="3">The sequence shown here is derived from an EMBL/GenBank/DDBJ whole genome shotgun (WGS) entry which is preliminary data.</text>
</comment>
<keyword evidence="4" id="KW-1185">Reference proteome</keyword>